<reference evidence="2" key="1">
    <citation type="journal article" date="2019" name="Int. J. Syst. Evol. Microbiol.">
        <title>The Global Catalogue of Microorganisms (GCM) 10K type strain sequencing project: providing services to taxonomists for standard genome sequencing and annotation.</title>
        <authorList>
            <consortium name="The Broad Institute Genomics Platform"/>
            <consortium name="The Broad Institute Genome Sequencing Center for Infectious Disease"/>
            <person name="Wu L."/>
            <person name="Ma J."/>
        </authorList>
    </citation>
    <scope>NUCLEOTIDE SEQUENCE [LARGE SCALE GENOMIC DNA]</scope>
    <source>
        <strain evidence="2">CGMCC 1.13681</strain>
    </source>
</reference>
<protein>
    <recommendedName>
        <fullName evidence="3">Carboxymuconolactone decarboxylase-like domain-containing protein</fullName>
    </recommendedName>
</protein>
<evidence type="ECO:0000313" key="1">
    <source>
        <dbReference type="EMBL" id="MFC7220973.1"/>
    </source>
</evidence>
<dbReference type="RefSeq" id="WP_386418016.1">
    <property type="nucleotide sequence ID" value="NZ_JBHSZO010000046.1"/>
</dbReference>
<evidence type="ECO:0000313" key="2">
    <source>
        <dbReference type="Proteomes" id="UP001596413"/>
    </source>
</evidence>
<dbReference type="Proteomes" id="UP001596413">
    <property type="component" value="Unassembled WGS sequence"/>
</dbReference>
<keyword evidence="2" id="KW-1185">Reference proteome</keyword>
<sequence length="369" mass="38469">MSVARAVRAVLRPLSLAQIRHVRPVPPRSAPPRVARVYRALEGEFGLLAPPVALHAPSPDVLAASWVLLREAMVVPGRAPAAAKEAVAVAVSEHNACPFCVVVHSAMLDSLAPARRSPATDSHGATDRRAAGDWARAGLLRPGTAHPAPVLPPLPDLAYEAELTAVAVLLHYLNRMAQVFLGPLPMPPGVPAPALGAVMPVLTWLRRDAERRVGAPGESLTLLAPGPAAPPAWTDVTPEHLAAACGRVAAVMEAAGERSVAAPVRALVERALREWDGRAPGPGRGWTRPLLAGTDPAQRPAAQLALLVALAPYQVGPSVIAEFRTGGATDAHLVDLAAWASMAAAREAGGRLRPAPLAAREREPASRPV</sequence>
<accession>A0ABW2GJQ0</accession>
<evidence type="ECO:0008006" key="3">
    <source>
        <dbReference type="Google" id="ProtNLM"/>
    </source>
</evidence>
<dbReference type="NCBIfam" id="TIGR00778">
    <property type="entry name" value="ahpD_dom"/>
    <property type="match status" value="1"/>
</dbReference>
<gene>
    <name evidence="1" type="ORF">ACFQLX_22860</name>
</gene>
<dbReference type="InterPro" id="IPR029032">
    <property type="entry name" value="AhpD-like"/>
</dbReference>
<comment type="caution">
    <text evidence="1">The sequence shown here is derived from an EMBL/GenBank/DDBJ whole genome shotgun (WGS) entry which is preliminary data.</text>
</comment>
<proteinExistence type="predicted"/>
<dbReference type="Gene3D" id="1.20.1290.10">
    <property type="entry name" value="AhpD-like"/>
    <property type="match status" value="2"/>
</dbReference>
<dbReference type="InterPro" id="IPR004675">
    <property type="entry name" value="AhpD_core"/>
</dbReference>
<dbReference type="EMBL" id="JBHSZO010000046">
    <property type="protein sequence ID" value="MFC7220973.1"/>
    <property type="molecule type" value="Genomic_DNA"/>
</dbReference>
<dbReference type="SUPFAM" id="SSF69118">
    <property type="entry name" value="AhpD-like"/>
    <property type="match status" value="2"/>
</dbReference>
<name>A0ABW2GJQ0_9ACTN</name>
<organism evidence="1 2">
    <name type="scientific">Streptomyces polyrhachis</name>
    <dbReference type="NCBI Taxonomy" id="1282885"/>
    <lineage>
        <taxon>Bacteria</taxon>
        <taxon>Bacillati</taxon>
        <taxon>Actinomycetota</taxon>
        <taxon>Actinomycetes</taxon>
        <taxon>Kitasatosporales</taxon>
        <taxon>Streptomycetaceae</taxon>
        <taxon>Streptomyces</taxon>
    </lineage>
</organism>